<dbReference type="InterPro" id="IPR043782">
    <property type="entry name" value="DUF5724"/>
</dbReference>
<evidence type="ECO:0008006" key="6">
    <source>
        <dbReference type="Google" id="ProtNLM"/>
    </source>
</evidence>
<evidence type="ECO:0000259" key="4">
    <source>
        <dbReference type="Pfam" id="PF24879"/>
    </source>
</evidence>
<sequence>MELEAGKEYFKEMLDKAGTLNKDESYRKLAVLVIESAKNRYVDSDMKKELKQLLTQIAAEGNSSWFEPLVIIMDKLFDDSYAAVFRYIVNYCVEYPHSNGYLRRPFRTSNLEIHTERVVEKCISLFYMQAAKFDVKDYLTKVDHSSLSNYNRLMLAAADMIAYEIDRGNEETFEDLREIIYGDNNTALLSRSMISGIFLSHSERAYHMIGELLVAARLQEGLRQSIVEQMDSGTIEAMIFMLKIVEENNLIRFSSVVRALDVWTGLNLEAANARVSKQCLSYAFQSLSNKALCEQWLDSSNVNEVFMALWSTAVYEEDDLNDKIAYLMGSQETYRKVVAQYVLAQSTNTAMRFAIARNWLDETDFELQYWLLDNYAYGYSYEWHMDKDNTLTYTSTPLLEEKSERQSHFRKFSAMLSGMNEKEITKNSRVFDWRSYTLRADDIVSKMLYLIAYDMDNEMIAEMIALKDTLSPSMRGELLKYFLPDLKNNAQRGFLFASLSDKSTSNREIAISKAAKLQLNEEELSSISALLKLKKGALRQGAIELLLNQPASSLKAVTEELLQSRVELQRLAALELLTEMKEDGQHAKLFAELQDQVEVLTEPTDKERLLLAKLKQETTYSLANGFGLYNLPEKVDRLLQIEPLPLSALEEVKQYFTLPVDKMQRFLEGLSELMHEYREHEYEFQDYYEAKQSVLLGTRLSTTSWRYDPEDPTPVLDRYPLAEVWRSYLDSSGFGPLELMQLEFYCQANFLHRCCTGELNSWEMYRSNVKAIENWGKELIEAIYPMNKVAEMQAIYKQLNYEKQVNEIIGAYISDSDKRERFDKSNHALRLIISCFPYDKEDEYQGILNALTSFWRSWQKSELHNDEAFKTYFEVYYWLFALQDYDGYLLGIGDFARAYSLEILTEHELIRLLMSRPRSDNYIREMTSPKNHDLDSYPAIKAINNRIIERVLEIELNRGDLPTDVTKLATSISHIQGTSYFLRILTGLDKESFVRGYIYSYGKDTTKKESFSQMLKVCHPAAGENEETLKELLKGSKISEVRLLEAAMYAPQWVDIIAKYLGWDGLRSAAWYFHAHINETFSGEKETIVAHYSPILPEDFNDGAFDVNWFHSAYKELGETRFDQLYQSAKYISAGSNHRRSQLFADAVLGKLKLADLKKSVADKRNKDHLLCYSLVPLEQDKQRDVLERYEFIQQFLKESKTFGAQRRATESKTSSIALDNLARNAGYTDVVRLTWDMEGRKIDELLHYFDPVALDEDVTVQLIIDEEGKAEIRLLRKDKELKSVPAAFKKHEYMETLKQIKSELSDQYKRARKELERSMETGSLFTKEEINKLAKNPVIAPLIRTLVFGANGKLGYFENGALLGADEGSYEVGEGEELFIAHPLHLLNSGLWSLYQKDMFDRQLKQPFKQVFRELYIPNADELASGAISRRYDGHQVQPRKTVSLLKSRLWTVSYEEGLQKVYYKENIIASIYALADWFSPSDVECPTIETVRFFDRHTYKPIDIENVPPLVFSEVMRDVDLVVSVAHVGGVDPEASLTTIEIRQAIVRESLRLLKIDNVRLEGNHALIAGQLGEYSVHLGSGIVYKQASGAVAIIPVHSQHRGKLFLPFIDEDPKTAEILSKIVLLAQDTKIKDPQILEQIKR</sequence>
<accession>A0A1B2DIS5</accession>
<evidence type="ECO:0000259" key="2">
    <source>
        <dbReference type="Pfam" id="PF13569"/>
    </source>
</evidence>
<dbReference type="InterPro" id="IPR056639">
    <property type="entry name" value="DUF7737"/>
</dbReference>
<feature type="domain" description="DUF4132" evidence="2">
    <location>
        <begin position="1280"/>
        <end position="1452"/>
    </location>
</feature>
<feature type="domain" description="DUF7737" evidence="4">
    <location>
        <begin position="1542"/>
        <end position="1643"/>
    </location>
</feature>
<dbReference type="RefSeq" id="WP_099518810.1">
    <property type="nucleotide sequence ID" value="NZ_CP016808.1"/>
</dbReference>
<dbReference type="Pfam" id="PF13569">
    <property type="entry name" value="DUF4132"/>
    <property type="match status" value="1"/>
</dbReference>
<keyword evidence="1" id="KW-0175">Coiled coil</keyword>
<dbReference type="Pfam" id="PF18991">
    <property type="entry name" value="DUF5724"/>
    <property type="match status" value="1"/>
</dbReference>
<name>A0A1B2DIS5_9BACL</name>
<dbReference type="InterPro" id="IPR025406">
    <property type="entry name" value="DUF4132"/>
</dbReference>
<feature type="coiled-coil region" evidence="1">
    <location>
        <begin position="1295"/>
        <end position="1322"/>
    </location>
</feature>
<dbReference type="Pfam" id="PF24879">
    <property type="entry name" value="DUF7737"/>
    <property type="match status" value="1"/>
</dbReference>
<reference evidence="5" key="1">
    <citation type="submission" date="2016-08" db="EMBL/GenBank/DDBJ databases">
        <title>Complete Genome Seqeunce of Paenibacillus sp. BIHB 4019 from tea rhizoplane.</title>
        <authorList>
            <person name="Thakur R."/>
            <person name="Swarnkar M.K."/>
            <person name="Gulati A."/>
        </authorList>
    </citation>
    <scope>NUCLEOTIDE SEQUENCE [LARGE SCALE GENOMIC DNA]</scope>
    <source>
        <strain evidence="5">BIHB4019</strain>
    </source>
</reference>
<evidence type="ECO:0000256" key="1">
    <source>
        <dbReference type="SAM" id="Coils"/>
    </source>
</evidence>
<proteinExistence type="predicted"/>
<evidence type="ECO:0000259" key="3">
    <source>
        <dbReference type="Pfam" id="PF18991"/>
    </source>
</evidence>
<evidence type="ECO:0000313" key="5">
    <source>
        <dbReference type="EMBL" id="ANY67624.1"/>
    </source>
</evidence>
<organism evidence="5">
    <name type="scientific">Paenibacillus sp. BIHB 4019</name>
    <dbReference type="NCBI Taxonomy" id="1870819"/>
    <lineage>
        <taxon>Bacteria</taxon>
        <taxon>Bacillati</taxon>
        <taxon>Bacillota</taxon>
        <taxon>Bacilli</taxon>
        <taxon>Bacillales</taxon>
        <taxon>Paenibacillaceae</taxon>
        <taxon>Paenibacillus</taxon>
    </lineage>
</organism>
<protein>
    <recommendedName>
        <fullName evidence="6">DUF4132 domain-containing protein</fullName>
    </recommendedName>
</protein>
<gene>
    <name evidence="5" type="ORF">BBD42_14920</name>
</gene>
<dbReference type="EMBL" id="CP016808">
    <property type="protein sequence ID" value="ANY67624.1"/>
    <property type="molecule type" value="Genomic_DNA"/>
</dbReference>
<feature type="domain" description="DUF5724" evidence="3">
    <location>
        <begin position="33"/>
        <end position="1238"/>
    </location>
</feature>